<evidence type="ECO:0000256" key="6">
    <source>
        <dbReference type="ARBA" id="ARBA00022989"/>
    </source>
</evidence>
<proteinExistence type="inferred from homology"/>
<dbReference type="Pfam" id="PF01032">
    <property type="entry name" value="FecCD"/>
    <property type="match status" value="1"/>
</dbReference>
<keyword evidence="6 8" id="KW-1133">Transmembrane helix</keyword>
<evidence type="ECO:0000313" key="10">
    <source>
        <dbReference type="Proteomes" id="UP001240643"/>
    </source>
</evidence>
<feature type="transmembrane region" description="Helical" evidence="8">
    <location>
        <begin position="135"/>
        <end position="157"/>
    </location>
</feature>
<feature type="transmembrane region" description="Helical" evidence="8">
    <location>
        <begin position="227"/>
        <end position="248"/>
    </location>
</feature>
<keyword evidence="4" id="KW-1003">Cell membrane</keyword>
<evidence type="ECO:0000256" key="3">
    <source>
        <dbReference type="ARBA" id="ARBA00022448"/>
    </source>
</evidence>
<sequence>MNPLEQITTNKEPNLIQSHQFQTDIVKKQQDAKRKKSIIHFISITIIFGVILFFGLTLLRQGFNFSLQIFSLRIWQYLIAIFGGGSLGVAGLLLQKTTKNNLADVSILGIGSLNIIFITIYIFSFRNGDIRNQEIIRQVLPLITIGASILGTSIIYTLTKIGNNNLDKFIIVGIALQFLFEAISISILNPTISAAPGSTINFANSQIINFSLGKFPDINQLATSSRWRLTLIINFVVIVLIMGVIWVLRKKIDLIETSEKLGISYGVKVETLKLILYLLIALLAGIEAAILGTVALLGILAPNISKPLFGNQTKTNLFSTFIIGAIMVMLAAFVSVNLATDIPIGFLSTAIITPYFIFLILKRDRR</sequence>
<keyword evidence="10" id="KW-1185">Reference proteome</keyword>
<dbReference type="CDD" id="cd06550">
    <property type="entry name" value="TM_ABC_iron-siderophores_like"/>
    <property type="match status" value="1"/>
</dbReference>
<feature type="transmembrane region" description="Helical" evidence="8">
    <location>
        <begin position="274"/>
        <end position="304"/>
    </location>
</feature>
<dbReference type="PANTHER" id="PTHR30472">
    <property type="entry name" value="FERRIC ENTEROBACTIN TRANSPORT SYSTEM PERMEASE PROTEIN"/>
    <property type="match status" value="1"/>
</dbReference>
<feature type="transmembrane region" description="Helical" evidence="8">
    <location>
        <begin position="74"/>
        <end position="94"/>
    </location>
</feature>
<keyword evidence="7 8" id="KW-0472">Membrane</keyword>
<dbReference type="InterPro" id="IPR037294">
    <property type="entry name" value="ABC_BtuC-like"/>
</dbReference>
<dbReference type="SUPFAM" id="SSF81345">
    <property type="entry name" value="ABC transporter involved in vitamin B12 uptake, BtuC"/>
    <property type="match status" value="1"/>
</dbReference>
<comment type="similarity">
    <text evidence="2">Belongs to the binding-protein-dependent transport system permease family. FecCD subfamily.</text>
</comment>
<keyword evidence="5 8" id="KW-0812">Transmembrane</keyword>
<dbReference type="Gene3D" id="1.10.3470.10">
    <property type="entry name" value="ABC transporter involved in vitamin B12 uptake, BtuC"/>
    <property type="match status" value="1"/>
</dbReference>
<evidence type="ECO:0000256" key="8">
    <source>
        <dbReference type="SAM" id="Phobius"/>
    </source>
</evidence>
<evidence type="ECO:0000256" key="1">
    <source>
        <dbReference type="ARBA" id="ARBA00004651"/>
    </source>
</evidence>
<evidence type="ECO:0000313" key="9">
    <source>
        <dbReference type="EMBL" id="MDQ0513789.1"/>
    </source>
</evidence>
<feature type="transmembrane region" description="Helical" evidence="8">
    <location>
        <begin position="101"/>
        <end position="123"/>
    </location>
</feature>
<evidence type="ECO:0000256" key="5">
    <source>
        <dbReference type="ARBA" id="ARBA00022692"/>
    </source>
</evidence>
<evidence type="ECO:0000256" key="4">
    <source>
        <dbReference type="ARBA" id="ARBA00022475"/>
    </source>
</evidence>
<dbReference type="PANTHER" id="PTHR30472:SF19">
    <property type="entry name" value="PETROBACTIN IMPORT SYSTEM PERMEASE PROTEIN YCLO"/>
    <property type="match status" value="1"/>
</dbReference>
<keyword evidence="3" id="KW-0813">Transport</keyword>
<accession>A0ABU0LYN3</accession>
<dbReference type="Proteomes" id="UP001240643">
    <property type="component" value="Unassembled WGS sequence"/>
</dbReference>
<evidence type="ECO:0000256" key="7">
    <source>
        <dbReference type="ARBA" id="ARBA00023136"/>
    </source>
</evidence>
<dbReference type="RefSeq" id="WP_256547513.1">
    <property type="nucleotide sequence ID" value="NZ_CP101809.1"/>
</dbReference>
<dbReference type="EMBL" id="JAUSWO010000001">
    <property type="protein sequence ID" value="MDQ0513789.1"/>
    <property type="molecule type" value="Genomic_DNA"/>
</dbReference>
<organism evidence="9 10">
    <name type="scientific">Mycoplasmoides fastidiosum</name>
    <dbReference type="NCBI Taxonomy" id="92758"/>
    <lineage>
        <taxon>Bacteria</taxon>
        <taxon>Bacillati</taxon>
        <taxon>Mycoplasmatota</taxon>
        <taxon>Mycoplasmoidales</taxon>
        <taxon>Mycoplasmoidaceae</taxon>
        <taxon>Mycoplasmoides</taxon>
    </lineage>
</organism>
<feature type="transmembrane region" description="Helical" evidence="8">
    <location>
        <begin position="316"/>
        <end position="336"/>
    </location>
</feature>
<gene>
    <name evidence="9" type="ORF">J2Z62_000227</name>
</gene>
<protein>
    <submittedName>
        <fullName evidence="9">Iron complex transport system permease protein</fullName>
    </submittedName>
</protein>
<dbReference type="InterPro" id="IPR000522">
    <property type="entry name" value="ABC_transptr_permease_BtuC"/>
</dbReference>
<feature type="transmembrane region" description="Helical" evidence="8">
    <location>
        <begin position="169"/>
        <end position="188"/>
    </location>
</feature>
<name>A0ABU0LYN3_9BACT</name>
<evidence type="ECO:0000256" key="2">
    <source>
        <dbReference type="ARBA" id="ARBA00007935"/>
    </source>
</evidence>
<comment type="subcellular location">
    <subcellularLocation>
        <location evidence="1">Cell membrane</location>
        <topology evidence="1">Multi-pass membrane protein</topology>
    </subcellularLocation>
</comment>
<comment type="caution">
    <text evidence="9">The sequence shown here is derived from an EMBL/GenBank/DDBJ whole genome shotgun (WGS) entry which is preliminary data.</text>
</comment>
<feature type="transmembrane region" description="Helical" evidence="8">
    <location>
        <begin position="38"/>
        <end position="59"/>
    </location>
</feature>
<reference evidence="9" key="1">
    <citation type="submission" date="2023-07" db="EMBL/GenBank/DDBJ databases">
        <title>Genomic Encyclopedia of Type Strains, Phase IV (KMG-IV): sequencing the most valuable type-strain genomes for metagenomic binning, comparative biology and taxonomic classification.</title>
        <authorList>
            <person name="Goeker M."/>
        </authorList>
    </citation>
    <scope>NUCLEOTIDE SEQUENCE [LARGE SCALE GENOMIC DNA]</scope>
    <source>
        <strain evidence="9">DSM 21204</strain>
    </source>
</reference>
<feature type="transmembrane region" description="Helical" evidence="8">
    <location>
        <begin position="342"/>
        <end position="361"/>
    </location>
</feature>